<feature type="compositionally biased region" description="Polar residues" evidence="1">
    <location>
        <begin position="313"/>
        <end position="329"/>
    </location>
</feature>
<dbReference type="RefSeq" id="WP_258302083.1">
    <property type="nucleotide sequence ID" value="NZ_CP078063.1"/>
</dbReference>
<protein>
    <submittedName>
        <fullName evidence="2">Uncharacterized protein</fullName>
    </submittedName>
</protein>
<feature type="compositionally biased region" description="Basic and acidic residues" evidence="1">
    <location>
        <begin position="332"/>
        <end position="344"/>
    </location>
</feature>
<dbReference type="InterPro" id="IPR027417">
    <property type="entry name" value="P-loop_NTPase"/>
</dbReference>
<dbReference type="InterPro" id="IPR010921">
    <property type="entry name" value="Trp_repressor/repl_initiator"/>
</dbReference>
<dbReference type="Gene3D" id="3.40.50.300">
    <property type="entry name" value="P-loop containing nucleotide triphosphate hydrolases"/>
    <property type="match status" value="1"/>
</dbReference>
<organism evidence="2 3">
    <name type="scientific">Haloferax larsenii</name>
    <dbReference type="NCBI Taxonomy" id="302484"/>
    <lineage>
        <taxon>Archaea</taxon>
        <taxon>Methanobacteriati</taxon>
        <taxon>Methanobacteriota</taxon>
        <taxon>Stenosarchaea group</taxon>
        <taxon>Halobacteria</taxon>
        <taxon>Halobacteriales</taxon>
        <taxon>Haloferacaceae</taxon>
        <taxon>Haloferax</taxon>
    </lineage>
</organism>
<evidence type="ECO:0000256" key="1">
    <source>
        <dbReference type="SAM" id="MobiDB-lite"/>
    </source>
</evidence>
<name>A0ABY5RBG6_HALLR</name>
<proteinExistence type="predicted"/>
<reference evidence="2" key="1">
    <citation type="submission" date="2021-07" db="EMBL/GenBank/DDBJ databases">
        <title>Studies on halocins as antimicrobial molecules from haloarchaea.</title>
        <authorList>
            <person name="Kumar S."/>
            <person name="Khare S.K."/>
        </authorList>
    </citation>
    <scope>NUCLEOTIDE SEQUENCE</scope>
    <source>
        <strain evidence="2">NCIM 5678</strain>
    </source>
</reference>
<evidence type="ECO:0000313" key="3">
    <source>
        <dbReference type="Proteomes" id="UP001058330"/>
    </source>
</evidence>
<dbReference type="GeneID" id="74529671"/>
<dbReference type="Proteomes" id="UP001058330">
    <property type="component" value="Chromosome"/>
</dbReference>
<sequence length="382" mass="43825">MSSEINWAASDLRSQLRKRYIEEESGAVPEAVLADRERLVDLMVRLVRDYNADEHPDLPDDVRDSVMFKKLHDRMESHRGYDAVRTGDLTTMRHMAGSTGDDGIDMADWKQYEILKDLWRQEPVYDKDFTNSIFQAIIFSNNIPPTGRGKSDWMYSNIQFGLLEYPDARVITNNTSDPFEDTPEQWDDLEHEIKNHDGWMILGIDEAAQFLQYDDQSGGKTISQRLKLLRHNRCHIILVAHTGIDIPADIRRQVFVMNKLDKQTAQLGYGIKPMANDDRMEVANELYRFNTIPATDINYDDIDDEGIEIKFDGSSSTSNEDRNQPTAEESNAGEKPKTDAERKDVVIEYLTTDQSMSDMGEKYGVSKSTVSDWVEKFSRGDD</sequence>
<keyword evidence="3" id="KW-1185">Reference proteome</keyword>
<evidence type="ECO:0000313" key="2">
    <source>
        <dbReference type="EMBL" id="UVE49657.1"/>
    </source>
</evidence>
<dbReference type="EMBL" id="CP078063">
    <property type="protein sequence ID" value="UVE49657.1"/>
    <property type="molecule type" value="Genomic_DNA"/>
</dbReference>
<feature type="region of interest" description="Disordered" evidence="1">
    <location>
        <begin position="309"/>
        <end position="344"/>
    </location>
</feature>
<dbReference type="SUPFAM" id="SSF48295">
    <property type="entry name" value="TrpR-like"/>
    <property type="match status" value="1"/>
</dbReference>
<accession>A0ABY5RBG6</accession>
<gene>
    <name evidence="2" type="ORF">KU306_12155</name>
</gene>